<dbReference type="Proteomes" id="UP000319783">
    <property type="component" value="Unassembled WGS sequence"/>
</dbReference>
<protein>
    <submittedName>
        <fullName evidence="1">Uncharacterized protein</fullName>
    </submittedName>
</protein>
<organism evidence="1 2">
    <name type="scientific">Candidatus Jettenia ecosi</name>
    <dbReference type="NCBI Taxonomy" id="2494326"/>
    <lineage>
        <taxon>Bacteria</taxon>
        <taxon>Pseudomonadati</taxon>
        <taxon>Planctomycetota</taxon>
        <taxon>Candidatus Brocadiia</taxon>
        <taxon>Candidatus Brocadiales</taxon>
        <taxon>Candidatus Brocadiaceae</taxon>
        <taxon>Candidatus Jettenia</taxon>
    </lineage>
</organism>
<dbReference type="EMBL" id="SULG01000018">
    <property type="protein sequence ID" value="TLD42507.1"/>
    <property type="molecule type" value="Genomic_DNA"/>
</dbReference>
<accession>A0A533QCN8</accession>
<reference evidence="1 2" key="1">
    <citation type="submission" date="2019-04" db="EMBL/GenBank/DDBJ databases">
        <title>Genome of a novel bacterium Candidatus Jettenia ecosi reconstructed from metagenome of an anammox bioreactor.</title>
        <authorList>
            <person name="Mardanov A.V."/>
            <person name="Beletsky A.V."/>
            <person name="Ravin N.V."/>
            <person name="Botchkova E.A."/>
            <person name="Litti Y.V."/>
            <person name="Nozhevnikova A.N."/>
        </authorList>
    </citation>
    <scope>NUCLEOTIDE SEQUENCE [LARGE SCALE GENOMIC DNA]</scope>
    <source>
        <strain evidence="1">J2</strain>
    </source>
</reference>
<dbReference type="AlphaFoldDB" id="A0A533QCN8"/>
<comment type="caution">
    <text evidence="1">The sequence shown here is derived from an EMBL/GenBank/DDBJ whole genome shotgun (WGS) entry which is preliminary data.</text>
</comment>
<evidence type="ECO:0000313" key="1">
    <source>
        <dbReference type="EMBL" id="TLD42507.1"/>
    </source>
</evidence>
<proteinExistence type="predicted"/>
<evidence type="ECO:0000313" key="2">
    <source>
        <dbReference type="Proteomes" id="UP000319783"/>
    </source>
</evidence>
<sequence length="38" mass="4169">MLIDEVGESSSRGGLKEMKNLGKKISMITGKELKVCEE</sequence>
<name>A0A533QCN8_9BACT</name>
<gene>
    <name evidence="1" type="ORF">JETT_1158</name>
</gene>